<keyword evidence="2" id="KW-1185">Reference proteome</keyword>
<evidence type="ECO:0000313" key="2">
    <source>
        <dbReference type="Proteomes" id="UP000807769"/>
    </source>
</evidence>
<dbReference type="Proteomes" id="UP000807769">
    <property type="component" value="Unassembled WGS sequence"/>
</dbReference>
<dbReference type="AlphaFoldDB" id="A0A9P7J7U5"/>
<dbReference type="RefSeq" id="XP_041187856.1">
    <property type="nucleotide sequence ID" value="XM_041336911.1"/>
</dbReference>
<dbReference type="EMBL" id="JABBWG010000045">
    <property type="protein sequence ID" value="KAG1807120.1"/>
    <property type="molecule type" value="Genomic_DNA"/>
</dbReference>
<sequence>MQDQLHYLRLSCHWWIANPSVRWQMLSFSVLWDCAHTDSDVTWQTDDDGTGSITASDLYYQLHSIHQLLPHLHYP</sequence>
<dbReference type="GeneID" id="64630927"/>
<comment type="caution">
    <text evidence="1">The sequence shown here is derived from an EMBL/GenBank/DDBJ whole genome shotgun (WGS) entry which is preliminary data.</text>
</comment>
<accession>A0A9P7J7U5</accession>
<proteinExistence type="predicted"/>
<gene>
    <name evidence="1" type="ORF">BJ212DRAFT_1388108</name>
</gene>
<evidence type="ECO:0008006" key="3">
    <source>
        <dbReference type="Google" id="ProtNLM"/>
    </source>
</evidence>
<feature type="non-terminal residue" evidence="1">
    <location>
        <position position="75"/>
    </location>
</feature>
<dbReference type="InterPro" id="IPR018247">
    <property type="entry name" value="EF_Hand_1_Ca_BS"/>
</dbReference>
<protein>
    <recommendedName>
        <fullName evidence="3">EF-hand domain-containing protein</fullName>
    </recommendedName>
</protein>
<dbReference type="PROSITE" id="PS00018">
    <property type="entry name" value="EF_HAND_1"/>
    <property type="match status" value="1"/>
</dbReference>
<organism evidence="1 2">
    <name type="scientific">Suillus subaureus</name>
    <dbReference type="NCBI Taxonomy" id="48587"/>
    <lineage>
        <taxon>Eukaryota</taxon>
        <taxon>Fungi</taxon>
        <taxon>Dikarya</taxon>
        <taxon>Basidiomycota</taxon>
        <taxon>Agaricomycotina</taxon>
        <taxon>Agaricomycetes</taxon>
        <taxon>Agaricomycetidae</taxon>
        <taxon>Boletales</taxon>
        <taxon>Suillineae</taxon>
        <taxon>Suillaceae</taxon>
        <taxon>Suillus</taxon>
    </lineage>
</organism>
<evidence type="ECO:0000313" key="1">
    <source>
        <dbReference type="EMBL" id="KAG1807120.1"/>
    </source>
</evidence>
<name>A0A9P7J7U5_9AGAM</name>
<reference evidence="1" key="1">
    <citation type="journal article" date="2020" name="New Phytol.">
        <title>Comparative genomics reveals dynamic genome evolution in host specialist ectomycorrhizal fungi.</title>
        <authorList>
            <person name="Lofgren L.A."/>
            <person name="Nguyen N.H."/>
            <person name="Vilgalys R."/>
            <person name="Ruytinx J."/>
            <person name="Liao H.L."/>
            <person name="Branco S."/>
            <person name="Kuo A."/>
            <person name="LaButti K."/>
            <person name="Lipzen A."/>
            <person name="Andreopoulos W."/>
            <person name="Pangilinan J."/>
            <person name="Riley R."/>
            <person name="Hundley H."/>
            <person name="Na H."/>
            <person name="Barry K."/>
            <person name="Grigoriev I.V."/>
            <person name="Stajich J.E."/>
            <person name="Kennedy P.G."/>
        </authorList>
    </citation>
    <scope>NUCLEOTIDE SEQUENCE</scope>
    <source>
        <strain evidence="1">MN1</strain>
    </source>
</reference>